<comment type="caution">
    <text evidence="11">The sequence shown here is derived from an EMBL/GenBank/DDBJ whole genome shotgun (WGS) entry which is preliminary data.</text>
</comment>
<dbReference type="AlphaFoldDB" id="A0A9N9C4D0"/>
<protein>
    <submittedName>
        <fullName evidence="11">1019_t:CDS:1</fullName>
    </submittedName>
</protein>
<dbReference type="GO" id="GO:0005634">
    <property type="term" value="C:nucleus"/>
    <property type="evidence" value="ECO:0007669"/>
    <property type="project" value="InterPro"/>
</dbReference>
<dbReference type="PROSITE" id="PS50280">
    <property type="entry name" value="SET"/>
    <property type="match status" value="1"/>
</dbReference>
<dbReference type="InterPro" id="IPR007728">
    <property type="entry name" value="Pre-SET_dom"/>
</dbReference>
<evidence type="ECO:0000256" key="8">
    <source>
        <dbReference type="SAM" id="MobiDB-lite"/>
    </source>
</evidence>
<evidence type="ECO:0000313" key="11">
    <source>
        <dbReference type="EMBL" id="CAG8588784.1"/>
    </source>
</evidence>
<dbReference type="InterPro" id="IPR046341">
    <property type="entry name" value="SET_dom_sf"/>
</dbReference>
<evidence type="ECO:0000256" key="1">
    <source>
        <dbReference type="ARBA" id="ARBA00004286"/>
    </source>
</evidence>
<evidence type="ECO:0000256" key="3">
    <source>
        <dbReference type="ARBA" id="ARBA00022603"/>
    </source>
</evidence>
<dbReference type="GO" id="GO:0046974">
    <property type="term" value="F:histone H3K9 methyltransferase activity"/>
    <property type="evidence" value="ECO:0007669"/>
    <property type="project" value="TreeGrafter"/>
</dbReference>
<dbReference type="SUPFAM" id="SSF82199">
    <property type="entry name" value="SET domain"/>
    <property type="match status" value="1"/>
</dbReference>
<evidence type="ECO:0000313" key="12">
    <source>
        <dbReference type="Proteomes" id="UP000789342"/>
    </source>
</evidence>
<dbReference type="InterPro" id="IPR001214">
    <property type="entry name" value="SET_dom"/>
</dbReference>
<dbReference type="PANTHER" id="PTHR46223:SF4">
    <property type="entry name" value="HISTONE-LYSINE N-METHYLTRANSFERASE-RELATED"/>
    <property type="match status" value="1"/>
</dbReference>
<dbReference type="GO" id="GO:0008270">
    <property type="term" value="F:zinc ion binding"/>
    <property type="evidence" value="ECO:0007669"/>
    <property type="project" value="InterPro"/>
</dbReference>
<name>A0A9N9C4D0_9GLOM</name>
<evidence type="ECO:0000256" key="6">
    <source>
        <dbReference type="ARBA" id="ARBA00022723"/>
    </source>
</evidence>
<organism evidence="11 12">
    <name type="scientific">Acaulospora morrowiae</name>
    <dbReference type="NCBI Taxonomy" id="94023"/>
    <lineage>
        <taxon>Eukaryota</taxon>
        <taxon>Fungi</taxon>
        <taxon>Fungi incertae sedis</taxon>
        <taxon>Mucoromycota</taxon>
        <taxon>Glomeromycotina</taxon>
        <taxon>Glomeromycetes</taxon>
        <taxon>Diversisporales</taxon>
        <taxon>Acaulosporaceae</taxon>
        <taxon>Acaulospora</taxon>
    </lineage>
</organism>
<evidence type="ECO:0000259" key="10">
    <source>
        <dbReference type="PROSITE" id="PS50867"/>
    </source>
</evidence>
<keyword evidence="6" id="KW-0479">Metal-binding</keyword>
<dbReference type="SMART" id="SM00468">
    <property type="entry name" value="PreSET"/>
    <property type="match status" value="1"/>
</dbReference>
<dbReference type="GO" id="GO:0032259">
    <property type="term" value="P:methylation"/>
    <property type="evidence" value="ECO:0007669"/>
    <property type="project" value="UniProtKB-KW"/>
</dbReference>
<dbReference type="PANTHER" id="PTHR46223">
    <property type="entry name" value="HISTONE-LYSINE N-METHYLTRANSFERASE SUV39H"/>
    <property type="match status" value="1"/>
</dbReference>
<evidence type="ECO:0000259" key="9">
    <source>
        <dbReference type="PROSITE" id="PS50280"/>
    </source>
</evidence>
<keyword evidence="12" id="KW-1185">Reference proteome</keyword>
<evidence type="ECO:0000256" key="4">
    <source>
        <dbReference type="ARBA" id="ARBA00022679"/>
    </source>
</evidence>
<keyword evidence="4" id="KW-0808">Transferase</keyword>
<dbReference type="Pfam" id="PF05033">
    <property type="entry name" value="Pre-SET"/>
    <property type="match status" value="1"/>
</dbReference>
<feature type="domain" description="SET" evidence="9">
    <location>
        <begin position="323"/>
        <end position="451"/>
    </location>
</feature>
<evidence type="ECO:0000256" key="7">
    <source>
        <dbReference type="ARBA" id="ARBA00022833"/>
    </source>
</evidence>
<feature type="region of interest" description="Disordered" evidence="8">
    <location>
        <begin position="40"/>
        <end position="59"/>
    </location>
</feature>
<feature type="domain" description="Pre-SET" evidence="10">
    <location>
        <begin position="259"/>
        <end position="318"/>
    </location>
</feature>
<keyword evidence="2" id="KW-0158">Chromosome</keyword>
<dbReference type="PROSITE" id="PS50867">
    <property type="entry name" value="PRE_SET"/>
    <property type="match status" value="1"/>
</dbReference>
<dbReference type="SMART" id="SM00317">
    <property type="entry name" value="SET"/>
    <property type="match status" value="1"/>
</dbReference>
<dbReference type="Pfam" id="PF00856">
    <property type="entry name" value="SET"/>
    <property type="match status" value="1"/>
</dbReference>
<gene>
    <name evidence="11" type="ORF">AMORRO_LOCUS7250</name>
</gene>
<dbReference type="Gene3D" id="2.170.270.10">
    <property type="entry name" value="SET domain"/>
    <property type="match status" value="1"/>
</dbReference>
<proteinExistence type="predicted"/>
<keyword evidence="3" id="KW-0489">Methyltransferase</keyword>
<keyword evidence="7" id="KW-0862">Zinc</keyword>
<evidence type="ECO:0000256" key="5">
    <source>
        <dbReference type="ARBA" id="ARBA00022691"/>
    </source>
</evidence>
<evidence type="ECO:0000256" key="2">
    <source>
        <dbReference type="ARBA" id="ARBA00022454"/>
    </source>
</evidence>
<dbReference type="GO" id="GO:0005694">
    <property type="term" value="C:chromosome"/>
    <property type="evidence" value="ECO:0007669"/>
    <property type="project" value="UniProtKB-SubCell"/>
</dbReference>
<dbReference type="InterPro" id="IPR050973">
    <property type="entry name" value="H3K9_Histone-Lys_N-MTase"/>
</dbReference>
<feature type="region of interest" description="Disordered" evidence="8">
    <location>
        <begin position="1"/>
        <end position="29"/>
    </location>
</feature>
<dbReference type="OrthoDB" id="308383at2759"/>
<keyword evidence="5" id="KW-0949">S-adenosyl-L-methionine</keyword>
<comment type="subcellular location">
    <subcellularLocation>
        <location evidence="1">Chromosome</location>
    </subcellularLocation>
</comment>
<dbReference type="Proteomes" id="UP000789342">
    <property type="component" value="Unassembled WGS sequence"/>
</dbReference>
<accession>A0A9N9C4D0</accession>
<sequence length="488" mass="56555">MKVPPTPPNKTVVRNSRTRLGAVKSKAQSNLSVVSNAPITASSSQTPLPPSPHSLRTQPSSIKQYFTPHMIHLWLKNLESIVHLNEAWNKKLNEDFTSWYWILHREKIKNSHQSLPITKEEYSLIASYIKTFPCSTSVIQAISAIIFRPPQVVKEIYDRITLGKKEPEEDTQWLGTIYKPFISKTLARHYEELLNIEKNLIQFDYSLALLWDKNVSPPQAYQPYRVYNNIDDEVIPYLKYTLENLINWKVKSPDVEFNYGCDCEDNCQDKKCSCAADNEDGYPMKNGRLIRSDIGPIYECNSNCKCNETCPFRVIQNSVRNNSNFEIFKTPNKGWGVRTLVTIKEGSFVMEHVGEILESRTAKLREVCYDKLDMLTYFDFDFGFDESKRSNVLCADSNYWCNISRFLNHSCNPNLITIPFFVEYKDIRFQRVAFFAQRNIPASTELTFDYKIKSDDFECLCGSSLCRYNKGPSKTNYKKSKRSKMEID</sequence>
<dbReference type="EMBL" id="CAJVPV010005305">
    <property type="protein sequence ID" value="CAG8588784.1"/>
    <property type="molecule type" value="Genomic_DNA"/>
</dbReference>
<reference evidence="11" key="1">
    <citation type="submission" date="2021-06" db="EMBL/GenBank/DDBJ databases">
        <authorList>
            <person name="Kallberg Y."/>
            <person name="Tangrot J."/>
            <person name="Rosling A."/>
        </authorList>
    </citation>
    <scope>NUCLEOTIDE SEQUENCE</scope>
    <source>
        <strain evidence="11">CL551</strain>
    </source>
</reference>